<evidence type="ECO:0000259" key="9">
    <source>
        <dbReference type="Pfam" id="PF00561"/>
    </source>
</evidence>
<dbReference type="OMA" id="WRMYNEI"/>
<dbReference type="Pfam" id="PF00561">
    <property type="entry name" value="Abhydrolase_1"/>
    <property type="match status" value="1"/>
</dbReference>
<dbReference type="Proteomes" id="UP000054270">
    <property type="component" value="Unassembled WGS sequence"/>
</dbReference>
<dbReference type="STRING" id="945553.A0A0D2NPS3"/>
<evidence type="ECO:0000256" key="3">
    <source>
        <dbReference type="ARBA" id="ARBA00022801"/>
    </source>
</evidence>
<dbReference type="InterPro" id="IPR029058">
    <property type="entry name" value="AB_hydrolase_fold"/>
</dbReference>
<accession>A0A0D2NPS3</accession>
<organism evidence="10 11">
    <name type="scientific">Hypholoma sublateritium (strain FD-334 SS-4)</name>
    <dbReference type="NCBI Taxonomy" id="945553"/>
    <lineage>
        <taxon>Eukaryota</taxon>
        <taxon>Fungi</taxon>
        <taxon>Dikarya</taxon>
        <taxon>Basidiomycota</taxon>
        <taxon>Agaricomycotina</taxon>
        <taxon>Agaricomycetes</taxon>
        <taxon>Agaricomycetidae</taxon>
        <taxon>Agaricales</taxon>
        <taxon>Agaricineae</taxon>
        <taxon>Strophariaceae</taxon>
        <taxon>Hypholoma</taxon>
    </lineage>
</organism>
<dbReference type="PANTHER" id="PTHR11005">
    <property type="entry name" value="LYSOSOMAL ACID LIPASE-RELATED"/>
    <property type="match status" value="1"/>
</dbReference>
<name>A0A0D2NPS3_HYPSF</name>
<keyword evidence="3" id="KW-0378">Hydrolase</keyword>
<evidence type="ECO:0000313" key="10">
    <source>
        <dbReference type="EMBL" id="KJA20779.1"/>
    </source>
</evidence>
<keyword evidence="2 8" id="KW-0812">Transmembrane</keyword>
<keyword evidence="11" id="KW-1185">Reference proteome</keyword>
<protein>
    <recommendedName>
        <fullName evidence="9">AB hydrolase-1 domain-containing protein</fullName>
    </recommendedName>
</protein>
<comment type="subcellular location">
    <subcellularLocation>
        <location evidence="1">Membrane</location>
        <topology evidence="1">Single-pass membrane protein</topology>
    </subcellularLocation>
</comment>
<reference evidence="11" key="1">
    <citation type="submission" date="2014-04" db="EMBL/GenBank/DDBJ databases">
        <title>Evolutionary Origins and Diversification of the Mycorrhizal Mutualists.</title>
        <authorList>
            <consortium name="DOE Joint Genome Institute"/>
            <consortium name="Mycorrhizal Genomics Consortium"/>
            <person name="Kohler A."/>
            <person name="Kuo A."/>
            <person name="Nagy L.G."/>
            <person name="Floudas D."/>
            <person name="Copeland A."/>
            <person name="Barry K.W."/>
            <person name="Cichocki N."/>
            <person name="Veneault-Fourrey C."/>
            <person name="LaButti K."/>
            <person name="Lindquist E.A."/>
            <person name="Lipzen A."/>
            <person name="Lundell T."/>
            <person name="Morin E."/>
            <person name="Murat C."/>
            <person name="Riley R."/>
            <person name="Ohm R."/>
            <person name="Sun H."/>
            <person name="Tunlid A."/>
            <person name="Henrissat B."/>
            <person name="Grigoriev I.V."/>
            <person name="Hibbett D.S."/>
            <person name="Martin F."/>
        </authorList>
    </citation>
    <scope>NUCLEOTIDE SEQUENCE [LARGE SCALE GENOMIC DNA]</scope>
    <source>
        <strain evidence="11">FD-334 SS-4</strain>
    </source>
</reference>
<dbReference type="GO" id="GO:0016787">
    <property type="term" value="F:hydrolase activity"/>
    <property type="evidence" value="ECO:0007669"/>
    <property type="project" value="UniProtKB-KW"/>
</dbReference>
<gene>
    <name evidence="10" type="ORF">HYPSUDRAFT_188442</name>
</gene>
<evidence type="ECO:0000256" key="6">
    <source>
        <dbReference type="ARBA" id="ARBA00023098"/>
    </source>
</evidence>
<evidence type="ECO:0000256" key="4">
    <source>
        <dbReference type="ARBA" id="ARBA00022963"/>
    </source>
</evidence>
<evidence type="ECO:0000256" key="7">
    <source>
        <dbReference type="ARBA" id="ARBA00023136"/>
    </source>
</evidence>
<feature type="transmembrane region" description="Helical" evidence="8">
    <location>
        <begin position="15"/>
        <end position="38"/>
    </location>
</feature>
<evidence type="ECO:0000256" key="8">
    <source>
        <dbReference type="SAM" id="Phobius"/>
    </source>
</evidence>
<evidence type="ECO:0000256" key="1">
    <source>
        <dbReference type="ARBA" id="ARBA00004167"/>
    </source>
</evidence>
<proteinExistence type="predicted"/>
<keyword evidence="7 8" id="KW-0472">Membrane</keyword>
<dbReference type="AlphaFoldDB" id="A0A0D2NPS3"/>
<dbReference type="GO" id="GO:0016042">
    <property type="term" value="P:lipid catabolic process"/>
    <property type="evidence" value="ECO:0007669"/>
    <property type="project" value="UniProtKB-KW"/>
</dbReference>
<keyword evidence="6" id="KW-0443">Lipid metabolism</keyword>
<dbReference type="InterPro" id="IPR000073">
    <property type="entry name" value="AB_hydrolase_1"/>
</dbReference>
<dbReference type="Gene3D" id="3.40.50.1820">
    <property type="entry name" value="alpha/beta hydrolase"/>
    <property type="match status" value="1"/>
</dbReference>
<evidence type="ECO:0000313" key="11">
    <source>
        <dbReference type="Proteomes" id="UP000054270"/>
    </source>
</evidence>
<keyword evidence="5 8" id="KW-1133">Transmembrane helix</keyword>
<dbReference type="GO" id="GO:0016020">
    <property type="term" value="C:membrane"/>
    <property type="evidence" value="ECO:0007669"/>
    <property type="project" value="UniProtKB-SubCell"/>
</dbReference>
<evidence type="ECO:0000256" key="5">
    <source>
        <dbReference type="ARBA" id="ARBA00022989"/>
    </source>
</evidence>
<dbReference type="SUPFAM" id="SSF53474">
    <property type="entry name" value="alpha/beta-Hydrolases"/>
    <property type="match status" value="1"/>
</dbReference>
<dbReference type="FunFam" id="3.40.50.1820:FF:000095">
    <property type="entry name" value="Triglyceride lipase-cholesterol esterase"/>
    <property type="match status" value="1"/>
</dbReference>
<evidence type="ECO:0000256" key="2">
    <source>
        <dbReference type="ARBA" id="ARBA00022692"/>
    </source>
</evidence>
<dbReference type="OrthoDB" id="9974421at2759"/>
<keyword evidence="4" id="KW-0442">Lipid degradation</keyword>
<feature type="domain" description="AB hydrolase-1" evidence="9">
    <location>
        <begin position="127"/>
        <end position="423"/>
    </location>
</feature>
<sequence length="459" mass="51995">MPSLPFLGRLSVRDYATLIFGFLFLAFESLLHIIILFLPKPVINWFYRRSRVLFNRISPPAKAHSEERKAGERVLEARDFGELCSLYGYTHEEHVVLTKDGYLLGLHRLPSKVGEKKLHPGHSTGKPVVYLHHGLLMNSEVWVCLTDARRALPFVLAEQGYDVWLGNNRGNKYSKKSIHHGPNSPKFWDFSMDDFAWHDIPDSINHILDVTKADKLSYIGFSQGTAQAFAALSIHPSLNDKVNIFIALAPAMSPPGLAAPIVDGLMKASPTLLFLFFGRKSILSSATMWQSILYPPIFASLIDRSLNWLFNWRSDNISQEQKIAAYAHLYSFASVKSVVHWFQIMRNAAFQMYDDDVLSPVVRTTISSYRPARFPTRNIVTPIFLLYGDCDSLVHIDTMLAQLPPHTVSKALNTYEHLDILWGKDVDKDVIPKVLDVLHEYNAPLDTDIHIKSNGLIVD</sequence>
<dbReference type="EMBL" id="KN817564">
    <property type="protein sequence ID" value="KJA20779.1"/>
    <property type="molecule type" value="Genomic_DNA"/>
</dbReference>